<dbReference type="RefSeq" id="WP_089210557.1">
    <property type="nucleotide sequence ID" value="NZ_FZOD01000035.1"/>
</dbReference>
<dbReference type="CDD" id="cd07326">
    <property type="entry name" value="M56_BlaR1_MecR1_like"/>
    <property type="match status" value="1"/>
</dbReference>
<feature type="domain" description="Peptidase M48" evidence="8">
    <location>
        <begin position="147"/>
        <end position="197"/>
    </location>
</feature>
<evidence type="ECO:0000256" key="6">
    <source>
        <dbReference type="RuleBase" id="RU003983"/>
    </source>
</evidence>
<organism evidence="9 10">
    <name type="scientific">Streptosporangium subroseum</name>
    <dbReference type="NCBI Taxonomy" id="106412"/>
    <lineage>
        <taxon>Bacteria</taxon>
        <taxon>Bacillati</taxon>
        <taxon>Actinomycetota</taxon>
        <taxon>Actinomycetes</taxon>
        <taxon>Streptosporangiales</taxon>
        <taxon>Streptosporangiaceae</taxon>
        <taxon>Streptosporangium</taxon>
    </lineage>
</organism>
<feature type="transmembrane region" description="Helical" evidence="7">
    <location>
        <begin position="89"/>
        <end position="109"/>
    </location>
</feature>
<evidence type="ECO:0000256" key="2">
    <source>
        <dbReference type="ARBA" id="ARBA00022723"/>
    </source>
</evidence>
<feature type="transmembrane region" description="Helical" evidence="7">
    <location>
        <begin position="286"/>
        <end position="313"/>
    </location>
</feature>
<keyword evidence="1 6" id="KW-0645">Protease</keyword>
<dbReference type="GO" id="GO:0004222">
    <property type="term" value="F:metalloendopeptidase activity"/>
    <property type="evidence" value="ECO:0007669"/>
    <property type="project" value="InterPro"/>
</dbReference>
<comment type="cofactor">
    <cofactor evidence="6">
        <name>Zn(2+)</name>
        <dbReference type="ChEBI" id="CHEBI:29105"/>
    </cofactor>
    <text evidence="6">Binds 1 zinc ion per subunit.</text>
</comment>
<evidence type="ECO:0000256" key="7">
    <source>
        <dbReference type="SAM" id="Phobius"/>
    </source>
</evidence>
<keyword evidence="3 6" id="KW-0378">Hydrolase</keyword>
<dbReference type="Pfam" id="PF01435">
    <property type="entry name" value="Peptidase_M48"/>
    <property type="match status" value="1"/>
</dbReference>
<dbReference type="EMBL" id="FZOD01000035">
    <property type="protein sequence ID" value="SNT34172.1"/>
    <property type="molecule type" value="Genomic_DNA"/>
</dbReference>
<dbReference type="OrthoDB" id="9785340at2"/>
<dbReference type="Proteomes" id="UP000198282">
    <property type="component" value="Unassembled WGS sequence"/>
</dbReference>
<proteinExistence type="inferred from homology"/>
<evidence type="ECO:0000259" key="8">
    <source>
        <dbReference type="Pfam" id="PF01435"/>
    </source>
</evidence>
<feature type="transmembrane region" description="Helical" evidence="7">
    <location>
        <begin position="44"/>
        <end position="69"/>
    </location>
</feature>
<keyword evidence="10" id="KW-1185">Reference proteome</keyword>
<dbReference type="Gene3D" id="3.30.2010.10">
    <property type="entry name" value="Metalloproteases ('zincins'), catalytic domain"/>
    <property type="match status" value="1"/>
</dbReference>
<accession>A0A239LW34</accession>
<dbReference type="GO" id="GO:0046872">
    <property type="term" value="F:metal ion binding"/>
    <property type="evidence" value="ECO:0007669"/>
    <property type="project" value="UniProtKB-KW"/>
</dbReference>
<dbReference type="PANTHER" id="PTHR34978">
    <property type="entry name" value="POSSIBLE SENSOR-TRANSDUCER PROTEIN BLAR"/>
    <property type="match status" value="1"/>
</dbReference>
<keyword evidence="7" id="KW-1133">Transmembrane helix</keyword>
<sequence>MIVWLIATAAALVPLLLGGRATARLAGADWTHRCPRAALVMWQAIGLAGGTGAIGIGLVAAVAPLAAVFPHGAHTLVRQLFDGRGLAGLGPMHIAALVWSAGLIGWLSLHTVRITVRTVRAQSRQRLLVDVAADPCVIHDAYVLPGARPVAYCIPGRRARIVLSTGTLELLGAEELEAVLSHERAHATGRHDLLLLPFLALAHAFPWLPTATTARQVVPVLLEMLADDRARRVHGELPLARALVRMAAPMTGPTAAGSLALADAAVVDRVERLLRGRQPQPGWVPAAAYCTAGLLLSGPLAVLIAPVLCITIWRI</sequence>
<dbReference type="AlphaFoldDB" id="A0A239LW34"/>
<evidence type="ECO:0000313" key="10">
    <source>
        <dbReference type="Proteomes" id="UP000198282"/>
    </source>
</evidence>
<keyword evidence="5 6" id="KW-0482">Metalloprotease</keyword>
<evidence type="ECO:0000256" key="5">
    <source>
        <dbReference type="ARBA" id="ARBA00023049"/>
    </source>
</evidence>
<dbReference type="PANTHER" id="PTHR34978:SF3">
    <property type="entry name" value="SLR0241 PROTEIN"/>
    <property type="match status" value="1"/>
</dbReference>
<gene>
    <name evidence="9" type="ORF">SAMN05216276_103552</name>
</gene>
<comment type="similarity">
    <text evidence="6">Belongs to the peptidase M48 family.</text>
</comment>
<protein>
    <submittedName>
        <fullName evidence="9">Peptidase family M48</fullName>
    </submittedName>
</protein>
<evidence type="ECO:0000256" key="1">
    <source>
        <dbReference type="ARBA" id="ARBA00022670"/>
    </source>
</evidence>
<evidence type="ECO:0000256" key="4">
    <source>
        <dbReference type="ARBA" id="ARBA00022833"/>
    </source>
</evidence>
<evidence type="ECO:0000313" key="9">
    <source>
        <dbReference type="EMBL" id="SNT34172.1"/>
    </source>
</evidence>
<dbReference type="InterPro" id="IPR052173">
    <property type="entry name" value="Beta-lactam_resp_regulator"/>
</dbReference>
<keyword evidence="7" id="KW-0812">Transmembrane</keyword>
<keyword evidence="2" id="KW-0479">Metal-binding</keyword>
<reference evidence="9 10" key="1">
    <citation type="submission" date="2017-06" db="EMBL/GenBank/DDBJ databases">
        <authorList>
            <person name="Kim H.J."/>
            <person name="Triplett B.A."/>
        </authorList>
    </citation>
    <scope>NUCLEOTIDE SEQUENCE [LARGE SCALE GENOMIC DNA]</scope>
    <source>
        <strain evidence="9 10">CGMCC 4.2132</strain>
    </source>
</reference>
<dbReference type="GO" id="GO:0006508">
    <property type="term" value="P:proteolysis"/>
    <property type="evidence" value="ECO:0007669"/>
    <property type="project" value="UniProtKB-KW"/>
</dbReference>
<evidence type="ECO:0000256" key="3">
    <source>
        <dbReference type="ARBA" id="ARBA00022801"/>
    </source>
</evidence>
<name>A0A239LW34_9ACTN</name>
<keyword evidence="7" id="KW-0472">Membrane</keyword>
<keyword evidence="4 6" id="KW-0862">Zinc</keyword>
<dbReference type="InterPro" id="IPR001915">
    <property type="entry name" value="Peptidase_M48"/>
</dbReference>